<accession>A0ABC8R650</accession>
<keyword evidence="2" id="KW-1185">Reference proteome</keyword>
<reference evidence="1 2" key="1">
    <citation type="submission" date="2024-02" db="EMBL/GenBank/DDBJ databases">
        <authorList>
            <person name="Vignale AGUSTIN F."/>
            <person name="Sosa J E."/>
            <person name="Modenutti C."/>
        </authorList>
    </citation>
    <scope>NUCLEOTIDE SEQUENCE [LARGE SCALE GENOMIC DNA]</scope>
</reference>
<dbReference type="Proteomes" id="UP001642360">
    <property type="component" value="Unassembled WGS sequence"/>
</dbReference>
<dbReference type="EMBL" id="CAUOFW020001046">
    <property type="protein sequence ID" value="CAK9140479.1"/>
    <property type="molecule type" value="Genomic_DNA"/>
</dbReference>
<gene>
    <name evidence="1" type="ORF">ILEXP_LOCUS7930</name>
</gene>
<dbReference type="PANTHER" id="PTHR47076:SF12">
    <property type="entry name" value="NHL DOMAIN-CONTAINING PROTEIN"/>
    <property type="match status" value="1"/>
</dbReference>
<organism evidence="1 2">
    <name type="scientific">Ilex paraguariensis</name>
    <name type="common">yerba mate</name>
    <dbReference type="NCBI Taxonomy" id="185542"/>
    <lineage>
        <taxon>Eukaryota</taxon>
        <taxon>Viridiplantae</taxon>
        <taxon>Streptophyta</taxon>
        <taxon>Embryophyta</taxon>
        <taxon>Tracheophyta</taxon>
        <taxon>Spermatophyta</taxon>
        <taxon>Magnoliopsida</taxon>
        <taxon>eudicotyledons</taxon>
        <taxon>Gunneridae</taxon>
        <taxon>Pentapetalae</taxon>
        <taxon>asterids</taxon>
        <taxon>campanulids</taxon>
        <taxon>Aquifoliales</taxon>
        <taxon>Aquifoliaceae</taxon>
        <taxon>Ilex</taxon>
    </lineage>
</organism>
<proteinExistence type="predicted"/>
<name>A0ABC8R650_9AQUA</name>
<sequence>MVEPHGKQAFMINSSPLKEHEQEGIDIDHYEETVSPTGCCCFGLCSEWPRPRGQEGDNRYLLHQNGEHKDTWLVEKLKKAREVSEITAGPKWKNLIRKIGKDLKTKKPKTQFQYDPQSYALNFDQGFEEEEEGLVRGFPSKFAPPFSGELQRQSEL</sequence>
<dbReference type="AlphaFoldDB" id="A0ABC8R650"/>
<protein>
    <submittedName>
        <fullName evidence="1">Uncharacterized protein</fullName>
    </submittedName>
</protein>
<evidence type="ECO:0000313" key="1">
    <source>
        <dbReference type="EMBL" id="CAK9140479.1"/>
    </source>
</evidence>
<comment type="caution">
    <text evidence="1">The sequence shown here is derived from an EMBL/GenBank/DDBJ whole genome shotgun (WGS) entry which is preliminary data.</text>
</comment>
<dbReference type="PANTHER" id="PTHR47076">
    <property type="entry name" value="NHL DOMAIN PROTEIN"/>
    <property type="match status" value="1"/>
</dbReference>
<evidence type="ECO:0000313" key="2">
    <source>
        <dbReference type="Proteomes" id="UP001642360"/>
    </source>
</evidence>